<evidence type="ECO:0000313" key="2">
    <source>
        <dbReference type="EMBL" id="BDI29220.1"/>
    </source>
</evidence>
<dbReference type="NCBIfam" id="TIGR00200">
    <property type="entry name" value="cinA_nterm"/>
    <property type="match status" value="1"/>
</dbReference>
<dbReference type="NCBIfam" id="NF001813">
    <property type="entry name" value="PRK00549.1"/>
    <property type="match status" value="1"/>
</dbReference>
<dbReference type="PANTHER" id="PTHR13939:SF0">
    <property type="entry name" value="NMN AMIDOHYDROLASE-LIKE PROTEIN YFAY"/>
    <property type="match status" value="1"/>
</dbReference>
<dbReference type="HAMAP" id="MF_00226_B">
    <property type="entry name" value="CinA_B"/>
    <property type="match status" value="1"/>
</dbReference>
<dbReference type="NCBIfam" id="TIGR00199">
    <property type="entry name" value="PncC_domain"/>
    <property type="match status" value="1"/>
</dbReference>
<comment type="similarity">
    <text evidence="1">Belongs to the CinA family.</text>
</comment>
<dbReference type="OrthoDB" id="9801454at2"/>
<reference evidence="2 3" key="1">
    <citation type="journal article" date="2019" name="Int. J. Syst. Evol. Microbiol.">
        <title>Capsulimonas corticalis gen. nov., sp. nov., an aerobic capsulated bacterium, of a novel bacterial order, Capsulimonadales ord. nov., of the class Armatimonadia of the phylum Armatimonadetes.</title>
        <authorList>
            <person name="Li J."/>
            <person name="Kudo C."/>
            <person name="Tonouchi A."/>
        </authorList>
    </citation>
    <scope>NUCLEOTIDE SEQUENCE [LARGE SCALE GENOMIC DNA]</scope>
    <source>
        <strain evidence="2 3">AX-7</strain>
    </source>
</reference>
<accession>A0A402D4F7</accession>
<dbReference type="InterPro" id="IPR050101">
    <property type="entry name" value="CinA"/>
</dbReference>
<dbReference type="Pfam" id="PF02464">
    <property type="entry name" value="CinA"/>
    <property type="match status" value="1"/>
</dbReference>
<dbReference type="Gene3D" id="3.90.950.20">
    <property type="entry name" value="CinA-like"/>
    <property type="match status" value="1"/>
</dbReference>
<protein>
    <recommendedName>
        <fullName evidence="1">CinA-like protein</fullName>
    </recommendedName>
</protein>
<dbReference type="PANTHER" id="PTHR13939">
    <property type="entry name" value="NICOTINAMIDE-NUCLEOTIDE AMIDOHYDROLASE PNCC"/>
    <property type="match status" value="1"/>
</dbReference>
<dbReference type="PIRSF" id="PIRSF006728">
    <property type="entry name" value="CinA"/>
    <property type="match status" value="1"/>
</dbReference>
<evidence type="ECO:0000256" key="1">
    <source>
        <dbReference type="HAMAP-Rule" id="MF_00226"/>
    </source>
</evidence>
<evidence type="ECO:0000313" key="3">
    <source>
        <dbReference type="Proteomes" id="UP000287394"/>
    </source>
</evidence>
<dbReference type="Proteomes" id="UP000287394">
    <property type="component" value="Chromosome"/>
</dbReference>
<sequence>MIAEVISVGTELLLGQTIDTDAAAVAQALSRQGISIYHRSTVGDNEDRLAADLRQALERADIVITIGGLGPTMDDLTKETLARVLDIPLVTDPAHVERLTEMGKRRGWDKFPEHFMKQADVPASGRGIPNNNGTALGAIFEKGGKYGVCLPGPPNELIPMLEETVEPFFAEKTSGEKAVIKSLVLRIIGMGESTVEERVKDLMADSNPTVAPYAKTGEVHLRVTARAATDEDAMALIAPREAAIRERLGDVVYGIDSETLEFAVVSLLQQASRTVACAESCSGGLISKRITDIPDSSRVFGLGIVSYSNESKEKFLSVDSRLLAEHGAVSHEVARAMAEGVRAAAGSDIGVSVTGIAGPGGGSEKKPVGTVYLGLAWDGGVISQHHQFLGRRQDVSQRAAQAALALVRRFLIAPDEPTFRQSP</sequence>
<dbReference type="AlphaFoldDB" id="A0A402D4F7"/>
<dbReference type="SUPFAM" id="SSF53218">
    <property type="entry name" value="Molybdenum cofactor biosynthesis proteins"/>
    <property type="match status" value="1"/>
</dbReference>
<dbReference type="Pfam" id="PF18146">
    <property type="entry name" value="CinA_KH"/>
    <property type="match status" value="1"/>
</dbReference>
<keyword evidence="3" id="KW-1185">Reference proteome</keyword>
<dbReference type="CDD" id="cd00885">
    <property type="entry name" value="cinA"/>
    <property type="match status" value="1"/>
</dbReference>
<dbReference type="EMBL" id="AP025739">
    <property type="protein sequence ID" value="BDI29220.1"/>
    <property type="molecule type" value="Genomic_DNA"/>
</dbReference>
<dbReference type="InterPro" id="IPR008135">
    <property type="entry name" value="Competence-induced_CinA"/>
</dbReference>
<dbReference type="InterPro" id="IPR036653">
    <property type="entry name" value="CinA-like_C"/>
</dbReference>
<dbReference type="SUPFAM" id="SSF142433">
    <property type="entry name" value="CinA-like"/>
    <property type="match status" value="1"/>
</dbReference>
<name>A0A402D4F7_9BACT</name>
<proteinExistence type="inferred from homology"/>
<organism evidence="2 3">
    <name type="scientific">Capsulimonas corticalis</name>
    <dbReference type="NCBI Taxonomy" id="2219043"/>
    <lineage>
        <taxon>Bacteria</taxon>
        <taxon>Bacillati</taxon>
        <taxon>Armatimonadota</taxon>
        <taxon>Armatimonadia</taxon>
        <taxon>Capsulimonadales</taxon>
        <taxon>Capsulimonadaceae</taxon>
        <taxon>Capsulimonas</taxon>
    </lineage>
</organism>
<dbReference type="InterPro" id="IPR036425">
    <property type="entry name" value="MoaB/Mog-like_dom_sf"/>
</dbReference>
<dbReference type="InterPro" id="IPR041424">
    <property type="entry name" value="CinA_KH"/>
</dbReference>
<dbReference type="InterPro" id="IPR008136">
    <property type="entry name" value="CinA_C"/>
</dbReference>
<dbReference type="Gene3D" id="3.30.70.2860">
    <property type="match status" value="1"/>
</dbReference>
<dbReference type="RefSeq" id="WP_119324334.1">
    <property type="nucleotide sequence ID" value="NZ_AP025739.1"/>
</dbReference>
<dbReference type="Gene3D" id="3.40.980.10">
    <property type="entry name" value="MoaB/Mog-like domain"/>
    <property type="match status" value="1"/>
</dbReference>
<dbReference type="SMART" id="SM00852">
    <property type="entry name" value="MoCF_biosynth"/>
    <property type="match status" value="1"/>
</dbReference>
<dbReference type="FunCoup" id="A0A402D4F7">
    <property type="interactions" value="177"/>
</dbReference>
<dbReference type="Pfam" id="PF00994">
    <property type="entry name" value="MoCF_biosynth"/>
    <property type="match status" value="1"/>
</dbReference>
<dbReference type="InterPro" id="IPR001453">
    <property type="entry name" value="MoaB/Mog_dom"/>
</dbReference>
<gene>
    <name evidence="2" type="primary">cinA</name>
    <name evidence="2" type="ORF">CCAX7_12710</name>
</gene>
<dbReference type="KEGG" id="ccot:CCAX7_12710"/>